<protein>
    <submittedName>
        <fullName evidence="2">Stage III sporulation protein AF</fullName>
    </submittedName>
</protein>
<dbReference type="AlphaFoldDB" id="A0A7M2RL20"/>
<keyword evidence="1" id="KW-0472">Membrane</keyword>
<keyword evidence="3" id="KW-1185">Reference proteome</keyword>
<keyword evidence="1" id="KW-1133">Transmembrane helix</keyword>
<feature type="transmembrane region" description="Helical" evidence="1">
    <location>
        <begin position="37"/>
        <end position="55"/>
    </location>
</feature>
<dbReference type="KEGG" id="bliq:INP51_03560"/>
<sequence length="182" mass="21023">MTEAIYDWMKNLVFFFLFMAAILNCLPDNQYRKYVQFFLGLVLLVLLAGPFLKAVNLDIILKDTLSSEVLDEELRSSKNAAYSVEGVQEELLENAYAKEIERQISDMLAEQKIQVDKIQVTLKGEDRLQVEKISLCVSNMQEPLYQKEGDDMNREFTRKLDAVKTKLSQVYEVDATHIDISR</sequence>
<dbReference type="Proteomes" id="UP000593601">
    <property type="component" value="Chromosome"/>
</dbReference>
<keyword evidence="1" id="KW-0812">Transmembrane</keyword>
<dbReference type="Pfam" id="PF09581">
    <property type="entry name" value="Spore_III_AF"/>
    <property type="match status" value="1"/>
</dbReference>
<dbReference type="EMBL" id="CP063304">
    <property type="protein sequence ID" value="QOV20040.1"/>
    <property type="molecule type" value="Genomic_DNA"/>
</dbReference>
<reference evidence="2 3" key="1">
    <citation type="submission" date="2020-10" db="EMBL/GenBank/DDBJ databases">
        <title>Blautia liquoris sp.nov., isolated from the mud in a fermentation cellar used for the production of Chinese strong-flavoured liquor.</title>
        <authorList>
            <person name="Lu L."/>
        </authorList>
    </citation>
    <scope>NUCLEOTIDE SEQUENCE [LARGE SCALE GENOMIC DNA]</scope>
    <source>
        <strain evidence="2 3">LZLJ-3</strain>
    </source>
</reference>
<evidence type="ECO:0000313" key="3">
    <source>
        <dbReference type="Proteomes" id="UP000593601"/>
    </source>
</evidence>
<gene>
    <name evidence="2" type="ORF">INP51_03560</name>
</gene>
<proteinExistence type="predicted"/>
<dbReference type="RefSeq" id="WP_193736360.1">
    <property type="nucleotide sequence ID" value="NZ_CP063304.1"/>
</dbReference>
<name>A0A7M2RL20_9FIRM</name>
<evidence type="ECO:0000256" key="1">
    <source>
        <dbReference type="SAM" id="Phobius"/>
    </source>
</evidence>
<organism evidence="2 3">
    <name type="scientific">Blautia liquoris</name>
    <dbReference type="NCBI Taxonomy" id="2779518"/>
    <lineage>
        <taxon>Bacteria</taxon>
        <taxon>Bacillati</taxon>
        <taxon>Bacillota</taxon>
        <taxon>Clostridia</taxon>
        <taxon>Lachnospirales</taxon>
        <taxon>Lachnospiraceae</taxon>
        <taxon>Blautia</taxon>
    </lineage>
</organism>
<dbReference type="InterPro" id="IPR014245">
    <property type="entry name" value="Spore_III_AF"/>
</dbReference>
<evidence type="ECO:0000313" key="2">
    <source>
        <dbReference type="EMBL" id="QOV20040.1"/>
    </source>
</evidence>
<accession>A0A7M2RL20</accession>